<evidence type="ECO:0000313" key="6">
    <source>
        <dbReference type="Proteomes" id="UP000672602"/>
    </source>
</evidence>
<dbReference type="RefSeq" id="WP_210680093.1">
    <property type="nucleotide sequence ID" value="NZ_JAGMWN010000001.1"/>
</dbReference>
<evidence type="ECO:0000256" key="2">
    <source>
        <dbReference type="SAM" id="MobiDB-lite"/>
    </source>
</evidence>
<keyword evidence="1" id="KW-0547">Nucleotide-binding</keyword>
<dbReference type="NCBIfam" id="TIGR03103">
    <property type="entry name" value="trio_acet_GNAT"/>
    <property type="match status" value="1"/>
</dbReference>
<proteinExistence type="predicted"/>
<evidence type="ECO:0000259" key="4">
    <source>
        <dbReference type="PROSITE" id="PS51186"/>
    </source>
</evidence>
<dbReference type="InterPro" id="IPR017534">
    <property type="entry name" value="GNAT-acetyltransferase"/>
</dbReference>
<feature type="domain" description="N-acetyltransferase" evidence="4">
    <location>
        <begin position="114"/>
        <end position="265"/>
    </location>
</feature>
<dbReference type="Pfam" id="PF00583">
    <property type="entry name" value="Acetyltransf_1"/>
    <property type="match status" value="1"/>
</dbReference>
<reference evidence="5" key="1">
    <citation type="submission" date="2021-04" db="EMBL/GenBank/DDBJ databases">
        <authorList>
            <person name="Zhang D.-C."/>
        </authorList>
    </citation>
    <scope>NUCLEOTIDE SEQUENCE</scope>
    <source>
        <strain evidence="5">CGMCC 1.15697</strain>
    </source>
</reference>
<dbReference type="GO" id="GO:0005524">
    <property type="term" value="F:ATP binding"/>
    <property type="evidence" value="ECO:0007669"/>
    <property type="project" value="UniProtKB-UniRule"/>
</dbReference>
<dbReference type="PROSITE" id="PS50975">
    <property type="entry name" value="ATP_GRASP"/>
    <property type="match status" value="1"/>
</dbReference>
<dbReference type="Gene3D" id="3.40.630.30">
    <property type="match status" value="1"/>
</dbReference>
<dbReference type="PROSITE" id="PS51186">
    <property type="entry name" value="GNAT"/>
    <property type="match status" value="1"/>
</dbReference>
<dbReference type="InterPro" id="IPR013815">
    <property type="entry name" value="ATP_grasp_subdomain_1"/>
</dbReference>
<feature type="compositionally biased region" description="Low complexity" evidence="2">
    <location>
        <begin position="1"/>
        <end position="14"/>
    </location>
</feature>
<dbReference type="SUPFAM" id="SSF55729">
    <property type="entry name" value="Acyl-CoA N-acyltransferases (Nat)"/>
    <property type="match status" value="1"/>
</dbReference>
<comment type="caution">
    <text evidence="5">The sequence shown here is derived from an EMBL/GenBank/DDBJ whole genome shotgun (WGS) entry which is preliminary data.</text>
</comment>
<protein>
    <submittedName>
        <fullName evidence="5">N-acetylglutaminylglutamine synthetase</fullName>
    </submittedName>
</protein>
<sequence>MTGTTHPTRPTVATTEDRAPSPQGGGAPDDGPDEEAVVSLGWGRVLFSHSFESAERIAETLLAERDGERDIAIYVRDPHLVLAAAPESLFLDPSHTYRLDLSAYRPGGEVQHGFTVRPMRSKRDAQEINRLYSACGMVQAPIERFMANLESDRIVHLVAEDRTTGAALGTVTGLDHLLCFNEPEHGASLWSLAVDPHGQLPGVGEALIRALAEHFQARERRFLDLSVMHDNEPAIALYEKLGFERIPLFSVKCRNSFNEPLYTAPEPRDRLKQDAEVIIREARRRGIAVEIEDSESGLFQLTFGGRAICCDESLSDFTSALAERRCEDRQLSRRLFIRAGLPVPEQIEAGDPDEERAFLERNGRIIAKPARRSSHAPVMVDIANLDALEHAVAEIGAQSPRVLLEEMLPGDHLRVLVIENRVIAGALRRPAEIVGNGRASVRQLVEVQSRRRAAATGGESRIPWDEETRGCILAAGYSLDGVPGDGEILRVRRTPNLRFGGTIHDVTAMMHHQLVDAATTASRMLGAPVVGIDFMVDNPTEPDFALIGADPRPSLAHHQPQPAAARFVDMLFPQTTRRGGR</sequence>
<dbReference type="InterPro" id="IPR011761">
    <property type="entry name" value="ATP-grasp"/>
</dbReference>
<dbReference type="AlphaFoldDB" id="A0A8J7V162"/>
<evidence type="ECO:0000259" key="3">
    <source>
        <dbReference type="PROSITE" id="PS50975"/>
    </source>
</evidence>
<accession>A0A8J7V162</accession>
<keyword evidence="6" id="KW-1185">Reference proteome</keyword>
<dbReference type="SUPFAM" id="SSF56059">
    <property type="entry name" value="Glutathione synthetase ATP-binding domain-like"/>
    <property type="match status" value="1"/>
</dbReference>
<evidence type="ECO:0000313" key="5">
    <source>
        <dbReference type="EMBL" id="MBP5855507.1"/>
    </source>
</evidence>
<dbReference type="Proteomes" id="UP000672602">
    <property type="component" value="Unassembled WGS sequence"/>
</dbReference>
<dbReference type="GO" id="GO:0046872">
    <property type="term" value="F:metal ion binding"/>
    <property type="evidence" value="ECO:0007669"/>
    <property type="project" value="InterPro"/>
</dbReference>
<dbReference type="InterPro" id="IPR000182">
    <property type="entry name" value="GNAT_dom"/>
</dbReference>
<feature type="region of interest" description="Disordered" evidence="2">
    <location>
        <begin position="1"/>
        <end position="34"/>
    </location>
</feature>
<dbReference type="InterPro" id="IPR016181">
    <property type="entry name" value="Acyl_CoA_acyltransferase"/>
</dbReference>
<keyword evidence="1" id="KW-0067">ATP-binding</keyword>
<gene>
    <name evidence="5" type="primary">ngg</name>
    <name evidence="5" type="ORF">KAJ83_00675</name>
</gene>
<name>A0A8J7V162_9PROT</name>
<feature type="domain" description="ATP-grasp" evidence="3">
    <location>
        <begin position="333"/>
        <end position="576"/>
    </location>
</feature>
<evidence type="ECO:0000256" key="1">
    <source>
        <dbReference type="PROSITE-ProRule" id="PRU00409"/>
    </source>
</evidence>
<organism evidence="5 6">
    <name type="scientific">Marivibrio halodurans</name>
    <dbReference type="NCBI Taxonomy" id="2039722"/>
    <lineage>
        <taxon>Bacteria</taxon>
        <taxon>Pseudomonadati</taxon>
        <taxon>Pseudomonadota</taxon>
        <taxon>Alphaproteobacteria</taxon>
        <taxon>Rhodospirillales</taxon>
        <taxon>Rhodospirillaceae</taxon>
        <taxon>Marivibrio</taxon>
    </lineage>
</organism>
<dbReference type="Gene3D" id="3.30.470.20">
    <property type="entry name" value="ATP-grasp fold, B domain"/>
    <property type="match status" value="2"/>
</dbReference>
<dbReference type="PANTHER" id="PTHR43072">
    <property type="entry name" value="N-ACETYLTRANSFERASE"/>
    <property type="match status" value="1"/>
</dbReference>
<dbReference type="Gene3D" id="3.30.1490.20">
    <property type="entry name" value="ATP-grasp fold, A domain"/>
    <property type="match status" value="1"/>
</dbReference>
<dbReference type="EMBL" id="JAGMWN010000001">
    <property type="protein sequence ID" value="MBP5855507.1"/>
    <property type="molecule type" value="Genomic_DNA"/>
</dbReference>
<dbReference type="GO" id="GO:0016747">
    <property type="term" value="F:acyltransferase activity, transferring groups other than amino-acyl groups"/>
    <property type="evidence" value="ECO:0007669"/>
    <property type="project" value="InterPro"/>
</dbReference>